<evidence type="ECO:0000256" key="2">
    <source>
        <dbReference type="ARBA" id="ARBA00023163"/>
    </source>
</evidence>
<evidence type="ECO:0000313" key="5">
    <source>
        <dbReference type="EMBL" id="KOX92415.1"/>
    </source>
</evidence>
<keyword evidence="6" id="KW-1185">Reference proteome</keyword>
<dbReference type="PANTHER" id="PTHR34236">
    <property type="entry name" value="DIMETHYL SULFOXIDE REDUCTASE TRANSCRIPTIONAL ACTIVATOR"/>
    <property type="match status" value="1"/>
</dbReference>
<dbReference type="InterPro" id="IPR031803">
    <property type="entry name" value="BAT_GAF/HTH-assoc"/>
</dbReference>
<evidence type="ECO:0000259" key="4">
    <source>
        <dbReference type="Pfam" id="PF15915"/>
    </source>
</evidence>
<feature type="domain" description="Bacterioopsin transcriptional activator GAF and HTH associated" evidence="4">
    <location>
        <begin position="40"/>
        <end position="133"/>
    </location>
</feature>
<dbReference type="EMBL" id="LIUF01000004">
    <property type="protein sequence ID" value="KOX92415.1"/>
    <property type="molecule type" value="Genomic_DNA"/>
</dbReference>
<feature type="domain" description="HTH bat-type" evidence="3">
    <location>
        <begin position="157"/>
        <end position="207"/>
    </location>
</feature>
<dbReference type="STRING" id="1705562.AMS69_13695"/>
<dbReference type="Pfam" id="PF15915">
    <property type="entry name" value="BAT"/>
    <property type="match status" value="1"/>
</dbReference>
<keyword evidence="2" id="KW-0804">Transcription</keyword>
<name>A0A0M9AK18_9EURY</name>
<accession>A0A0M9AK18</accession>
<gene>
    <name evidence="5" type="ORF">AMS69_13695</name>
</gene>
<dbReference type="Proteomes" id="UP000037729">
    <property type="component" value="Unassembled WGS sequence"/>
</dbReference>
<sequence length="214" mass="24664">MSFIAEFEVASPIMRESAKAVPAMVFRTEDLHLGENAKFVFWASGNDFDQLESALVTDPTIKDYTLLTELSDRRLYRVTLTDKGKQAMTYPAATEYDIVFLDVAATHEESRIRARVPTREALKAYRDACEERGIPFHLDRLYREEPDDLTTRYGLMPAQREVLVRAHERGYFNDPRSITLEELAEEFDVTPSALGRRMRRAQDALIEHTLRSEN</sequence>
<dbReference type="PATRIC" id="fig|1705562.3.peg.3330"/>
<organism evidence="5 6">
    <name type="scientific">Haloarcula rubripromontorii</name>
    <dbReference type="NCBI Taxonomy" id="1705562"/>
    <lineage>
        <taxon>Archaea</taxon>
        <taxon>Methanobacteriati</taxon>
        <taxon>Methanobacteriota</taxon>
        <taxon>Stenosarchaea group</taxon>
        <taxon>Halobacteria</taxon>
        <taxon>Halobacteriales</taxon>
        <taxon>Haloarculaceae</taxon>
        <taxon>Haloarcula</taxon>
    </lineage>
</organism>
<dbReference type="RefSeq" id="WP_053968620.1">
    <property type="nucleotide sequence ID" value="NZ_LIUF01000004.1"/>
</dbReference>
<keyword evidence="1" id="KW-0805">Transcription regulation</keyword>
<evidence type="ECO:0008006" key="7">
    <source>
        <dbReference type="Google" id="ProtNLM"/>
    </source>
</evidence>
<protein>
    <recommendedName>
        <fullName evidence="7">Bacterio-opsin activator</fullName>
    </recommendedName>
</protein>
<evidence type="ECO:0000256" key="1">
    <source>
        <dbReference type="ARBA" id="ARBA00023015"/>
    </source>
</evidence>
<dbReference type="OrthoDB" id="202021at2157"/>
<dbReference type="Pfam" id="PF04967">
    <property type="entry name" value="HTH_10"/>
    <property type="match status" value="1"/>
</dbReference>
<dbReference type="PANTHER" id="PTHR34236:SF1">
    <property type="entry name" value="DIMETHYL SULFOXIDE REDUCTASE TRANSCRIPTIONAL ACTIVATOR"/>
    <property type="match status" value="1"/>
</dbReference>
<evidence type="ECO:0000313" key="6">
    <source>
        <dbReference type="Proteomes" id="UP000037729"/>
    </source>
</evidence>
<dbReference type="InterPro" id="IPR007050">
    <property type="entry name" value="HTH_bacterioopsin"/>
</dbReference>
<dbReference type="AlphaFoldDB" id="A0A0M9AK18"/>
<comment type="caution">
    <text evidence="5">The sequence shown here is derived from an EMBL/GenBank/DDBJ whole genome shotgun (WGS) entry which is preliminary data.</text>
</comment>
<reference evidence="5 6" key="1">
    <citation type="submission" date="2015-08" db="EMBL/GenBank/DDBJ databases">
        <title>Genomes of Isolates from Cabo Rojo, PR.</title>
        <authorList>
            <person name="Sanchez-Nieves R.L."/>
            <person name="Montalvo-Rodriguez R."/>
        </authorList>
    </citation>
    <scope>NUCLEOTIDE SEQUENCE [LARGE SCALE GENOMIC DNA]</scope>
    <source>
        <strain evidence="5 6">SL3</strain>
    </source>
</reference>
<proteinExistence type="predicted"/>
<evidence type="ECO:0000259" key="3">
    <source>
        <dbReference type="Pfam" id="PF04967"/>
    </source>
</evidence>